<dbReference type="SUPFAM" id="SSF56112">
    <property type="entry name" value="Protein kinase-like (PK-like)"/>
    <property type="match status" value="1"/>
</dbReference>
<proteinExistence type="inferred from homology"/>
<evidence type="ECO:0000256" key="3">
    <source>
        <dbReference type="ARBA" id="ARBA00022527"/>
    </source>
</evidence>
<keyword evidence="6 9" id="KW-0067">ATP-binding</keyword>
<dbReference type="InterPro" id="IPR000253">
    <property type="entry name" value="FHA_dom"/>
</dbReference>
<dbReference type="Gene3D" id="1.10.510.10">
    <property type="entry name" value="Transferase(Phosphotransferase) domain 1"/>
    <property type="match status" value="1"/>
</dbReference>
<evidence type="ECO:0000259" key="10">
    <source>
        <dbReference type="PROSITE" id="PS50006"/>
    </source>
</evidence>
<evidence type="ECO:0000256" key="6">
    <source>
        <dbReference type="ARBA" id="ARBA00022840"/>
    </source>
</evidence>
<dbReference type="PROSITE" id="PS00107">
    <property type="entry name" value="PROTEIN_KINASE_ATP"/>
    <property type="match status" value="1"/>
</dbReference>
<dbReference type="GO" id="GO:0005737">
    <property type="term" value="C:cytoplasm"/>
    <property type="evidence" value="ECO:0007669"/>
    <property type="project" value="TreeGrafter"/>
</dbReference>
<dbReference type="InterPro" id="IPR008984">
    <property type="entry name" value="SMAD_FHA_dom_sf"/>
</dbReference>
<evidence type="ECO:0000313" key="12">
    <source>
        <dbReference type="EMBL" id="KAF9513037.1"/>
    </source>
</evidence>
<dbReference type="Gene3D" id="2.60.200.20">
    <property type="match status" value="1"/>
</dbReference>
<comment type="similarity">
    <text evidence="1">Belongs to the protein kinase superfamily. CAMK Ser/Thr protein kinase family. CHEK2 subfamily.</text>
</comment>
<dbReference type="Proteomes" id="UP000886523">
    <property type="component" value="Unassembled WGS sequence"/>
</dbReference>
<evidence type="ECO:0000256" key="8">
    <source>
        <dbReference type="ARBA" id="ARBA00048679"/>
    </source>
</evidence>
<dbReference type="AlphaFoldDB" id="A0A9P6DTB7"/>
<keyword evidence="3" id="KW-0723">Serine/threonine-protein kinase</keyword>
<dbReference type="Pfam" id="PF00069">
    <property type="entry name" value="Pkinase"/>
    <property type="match status" value="1"/>
</dbReference>
<dbReference type="EC" id="2.7.11.1" evidence="2"/>
<feature type="domain" description="Protein kinase" evidence="11">
    <location>
        <begin position="183"/>
        <end position="498"/>
    </location>
</feature>
<reference evidence="12" key="1">
    <citation type="journal article" date="2020" name="Nat. Commun.">
        <title>Large-scale genome sequencing of mycorrhizal fungi provides insights into the early evolution of symbiotic traits.</title>
        <authorList>
            <person name="Miyauchi S."/>
            <person name="Kiss E."/>
            <person name="Kuo A."/>
            <person name="Drula E."/>
            <person name="Kohler A."/>
            <person name="Sanchez-Garcia M."/>
            <person name="Morin E."/>
            <person name="Andreopoulos B."/>
            <person name="Barry K.W."/>
            <person name="Bonito G."/>
            <person name="Buee M."/>
            <person name="Carver A."/>
            <person name="Chen C."/>
            <person name="Cichocki N."/>
            <person name="Clum A."/>
            <person name="Culley D."/>
            <person name="Crous P.W."/>
            <person name="Fauchery L."/>
            <person name="Girlanda M."/>
            <person name="Hayes R.D."/>
            <person name="Keri Z."/>
            <person name="LaButti K."/>
            <person name="Lipzen A."/>
            <person name="Lombard V."/>
            <person name="Magnuson J."/>
            <person name="Maillard F."/>
            <person name="Murat C."/>
            <person name="Nolan M."/>
            <person name="Ohm R.A."/>
            <person name="Pangilinan J."/>
            <person name="Pereira M.F."/>
            <person name="Perotto S."/>
            <person name="Peter M."/>
            <person name="Pfister S."/>
            <person name="Riley R."/>
            <person name="Sitrit Y."/>
            <person name="Stielow J.B."/>
            <person name="Szollosi G."/>
            <person name="Zifcakova L."/>
            <person name="Stursova M."/>
            <person name="Spatafora J.W."/>
            <person name="Tedersoo L."/>
            <person name="Vaario L.M."/>
            <person name="Yamada A."/>
            <person name="Yan M."/>
            <person name="Wang P."/>
            <person name="Xu J."/>
            <person name="Bruns T."/>
            <person name="Baldrian P."/>
            <person name="Vilgalys R."/>
            <person name="Dunand C."/>
            <person name="Henrissat B."/>
            <person name="Grigoriev I.V."/>
            <person name="Hibbett D."/>
            <person name="Nagy L.G."/>
            <person name="Martin F.M."/>
        </authorList>
    </citation>
    <scope>NUCLEOTIDE SEQUENCE</scope>
    <source>
        <strain evidence="12">UP504</strain>
    </source>
</reference>
<comment type="caution">
    <text evidence="12">The sequence shown here is derived from an EMBL/GenBank/DDBJ whole genome shotgun (WGS) entry which is preliminary data.</text>
</comment>
<name>A0A9P6DTB7_9AGAM</name>
<dbReference type="PANTHER" id="PTHR44167:SF24">
    <property type="entry name" value="SERINE_THREONINE-PROTEIN KINASE CHK2"/>
    <property type="match status" value="1"/>
</dbReference>
<dbReference type="PROSITE" id="PS50011">
    <property type="entry name" value="PROTEIN_KINASE_DOM"/>
    <property type="match status" value="1"/>
</dbReference>
<dbReference type="EMBL" id="MU128978">
    <property type="protein sequence ID" value="KAF9513037.1"/>
    <property type="molecule type" value="Genomic_DNA"/>
</dbReference>
<gene>
    <name evidence="12" type="ORF">BS47DRAFT_1485885</name>
</gene>
<dbReference type="PROSITE" id="PS00108">
    <property type="entry name" value="PROTEIN_KINASE_ST"/>
    <property type="match status" value="1"/>
</dbReference>
<evidence type="ECO:0000313" key="13">
    <source>
        <dbReference type="Proteomes" id="UP000886523"/>
    </source>
</evidence>
<dbReference type="InterPro" id="IPR011009">
    <property type="entry name" value="Kinase-like_dom_sf"/>
</dbReference>
<dbReference type="SMART" id="SM00220">
    <property type="entry name" value="S_TKc"/>
    <property type="match status" value="1"/>
</dbReference>
<dbReference type="InterPro" id="IPR017441">
    <property type="entry name" value="Protein_kinase_ATP_BS"/>
</dbReference>
<feature type="domain" description="FHA" evidence="10">
    <location>
        <begin position="79"/>
        <end position="126"/>
    </location>
</feature>
<feature type="binding site" evidence="9">
    <location>
        <position position="212"/>
    </location>
    <ligand>
        <name>ATP</name>
        <dbReference type="ChEBI" id="CHEBI:30616"/>
    </ligand>
</feature>
<dbReference type="InterPro" id="IPR008271">
    <property type="entry name" value="Ser/Thr_kinase_AS"/>
</dbReference>
<dbReference type="Gene3D" id="3.30.200.20">
    <property type="entry name" value="Phosphorylase Kinase, domain 1"/>
    <property type="match status" value="1"/>
</dbReference>
<evidence type="ECO:0000256" key="9">
    <source>
        <dbReference type="PROSITE-ProRule" id="PRU10141"/>
    </source>
</evidence>
<comment type="catalytic activity">
    <reaction evidence="8">
        <text>L-seryl-[protein] + ATP = O-phospho-L-seryl-[protein] + ADP + H(+)</text>
        <dbReference type="Rhea" id="RHEA:17989"/>
        <dbReference type="Rhea" id="RHEA-COMP:9863"/>
        <dbReference type="Rhea" id="RHEA-COMP:11604"/>
        <dbReference type="ChEBI" id="CHEBI:15378"/>
        <dbReference type="ChEBI" id="CHEBI:29999"/>
        <dbReference type="ChEBI" id="CHEBI:30616"/>
        <dbReference type="ChEBI" id="CHEBI:83421"/>
        <dbReference type="ChEBI" id="CHEBI:456216"/>
        <dbReference type="EC" id="2.7.11.1"/>
    </reaction>
</comment>
<evidence type="ECO:0000256" key="7">
    <source>
        <dbReference type="ARBA" id="ARBA00047899"/>
    </source>
</evidence>
<dbReference type="PANTHER" id="PTHR44167">
    <property type="entry name" value="OVARIAN-SPECIFIC SERINE/THREONINE-PROTEIN KINASE LOK-RELATED"/>
    <property type="match status" value="1"/>
</dbReference>
<dbReference type="SUPFAM" id="SSF49879">
    <property type="entry name" value="SMAD/FHA domain"/>
    <property type="match status" value="1"/>
</dbReference>
<comment type="catalytic activity">
    <reaction evidence="7">
        <text>L-threonyl-[protein] + ATP = O-phospho-L-threonyl-[protein] + ADP + H(+)</text>
        <dbReference type="Rhea" id="RHEA:46608"/>
        <dbReference type="Rhea" id="RHEA-COMP:11060"/>
        <dbReference type="Rhea" id="RHEA-COMP:11605"/>
        <dbReference type="ChEBI" id="CHEBI:15378"/>
        <dbReference type="ChEBI" id="CHEBI:30013"/>
        <dbReference type="ChEBI" id="CHEBI:30616"/>
        <dbReference type="ChEBI" id="CHEBI:61977"/>
        <dbReference type="ChEBI" id="CHEBI:456216"/>
        <dbReference type="EC" id="2.7.11.1"/>
    </reaction>
</comment>
<organism evidence="12 13">
    <name type="scientific">Hydnum rufescens UP504</name>
    <dbReference type="NCBI Taxonomy" id="1448309"/>
    <lineage>
        <taxon>Eukaryota</taxon>
        <taxon>Fungi</taxon>
        <taxon>Dikarya</taxon>
        <taxon>Basidiomycota</taxon>
        <taxon>Agaricomycotina</taxon>
        <taxon>Agaricomycetes</taxon>
        <taxon>Cantharellales</taxon>
        <taxon>Hydnaceae</taxon>
        <taxon>Hydnum</taxon>
    </lineage>
</organism>
<keyword evidence="5" id="KW-0808">Transferase</keyword>
<dbReference type="InterPro" id="IPR000719">
    <property type="entry name" value="Prot_kinase_dom"/>
</dbReference>
<keyword evidence="4 9" id="KW-0547">Nucleotide-binding</keyword>
<dbReference type="Pfam" id="PF00498">
    <property type="entry name" value="FHA"/>
    <property type="match status" value="1"/>
</dbReference>
<dbReference type="GO" id="GO:0004674">
    <property type="term" value="F:protein serine/threonine kinase activity"/>
    <property type="evidence" value="ECO:0007669"/>
    <property type="project" value="UniProtKB-KW"/>
</dbReference>
<dbReference type="OrthoDB" id="40902at2759"/>
<dbReference type="GO" id="GO:0044773">
    <property type="term" value="P:mitotic DNA damage checkpoint signaling"/>
    <property type="evidence" value="ECO:0007669"/>
    <property type="project" value="TreeGrafter"/>
</dbReference>
<dbReference type="GO" id="GO:0005524">
    <property type="term" value="F:ATP binding"/>
    <property type="evidence" value="ECO:0007669"/>
    <property type="project" value="UniProtKB-UniRule"/>
</dbReference>
<evidence type="ECO:0000259" key="11">
    <source>
        <dbReference type="PROSITE" id="PS50011"/>
    </source>
</evidence>
<evidence type="ECO:0000256" key="1">
    <source>
        <dbReference type="ARBA" id="ARBA00005575"/>
    </source>
</evidence>
<dbReference type="PROSITE" id="PS50006">
    <property type="entry name" value="FHA_DOMAIN"/>
    <property type="match status" value="1"/>
</dbReference>
<protein>
    <recommendedName>
        <fullName evidence="2">non-specific serine/threonine protein kinase</fullName>
        <ecNumber evidence="2">2.7.11.1</ecNumber>
    </recommendedName>
</protein>
<sequence>MSSASSARDRLVMEPPRRPKRRLLSGLNSHDVLKKQRVYPPFPSPLEIINDSGTVECALFSYILTSTYRSGGILLADHLIDHASVSRNHCKIYASVYNFVSFDLSLRSCSMTVPGKNGLLWNDHRIRSGASIILLHNDTIKIETADTHRKFTCYHLKPPPGQTKKEMLLLDTDVKSPGLAPFVIKPHVLGDGAHATVRLAVDSLTHRQVACKSIRVAGGNEDIMKEVEILGALKHPNINGILHHASTPRTLYMFLELCTGSDLHVWLSARTTPSEPESKYIAYQLMRGLAYLHENDIAHRDLKPENVLLKTPGRFPRVLIADFGFSRSSDMNCRHAIVGTPAYMAPEAVRSAFDGRSFDDFIADYWSFGVVLFEILAAFRPFDIYEKGSEASWIASDDGAGQSGSFNASAEGPRTHVDGRSSFESVDVHEPAHFSTPRSRQSMKVDPDLARRIVHEEPTYDPDVWSSMPSAHHLVSGLLRKSPTLRYTIFQALECAWITEHSDILQQRYQKHVSGPFYESSAVSRVTA</sequence>
<keyword evidence="13" id="KW-1185">Reference proteome</keyword>
<dbReference type="GO" id="GO:0005634">
    <property type="term" value="C:nucleus"/>
    <property type="evidence" value="ECO:0007669"/>
    <property type="project" value="TreeGrafter"/>
</dbReference>
<evidence type="ECO:0000256" key="5">
    <source>
        <dbReference type="ARBA" id="ARBA00022777"/>
    </source>
</evidence>
<evidence type="ECO:0000256" key="4">
    <source>
        <dbReference type="ARBA" id="ARBA00022741"/>
    </source>
</evidence>
<keyword evidence="5" id="KW-0418">Kinase</keyword>
<evidence type="ECO:0000256" key="2">
    <source>
        <dbReference type="ARBA" id="ARBA00012513"/>
    </source>
</evidence>
<accession>A0A9P6DTB7</accession>